<reference evidence="1" key="1">
    <citation type="journal article" date="2021" name="Environ. Microbiol.">
        <title>Gene family expansions and transcriptome signatures uncover fungal adaptations to wood decay.</title>
        <authorList>
            <person name="Hage H."/>
            <person name="Miyauchi S."/>
            <person name="Viragh M."/>
            <person name="Drula E."/>
            <person name="Min B."/>
            <person name="Chaduli D."/>
            <person name="Navarro D."/>
            <person name="Favel A."/>
            <person name="Norest M."/>
            <person name="Lesage-Meessen L."/>
            <person name="Balint B."/>
            <person name="Merenyi Z."/>
            <person name="de Eugenio L."/>
            <person name="Morin E."/>
            <person name="Martinez A.T."/>
            <person name="Baldrian P."/>
            <person name="Stursova M."/>
            <person name="Martinez M.J."/>
            <person name="Novotny C."/>
            <person name="Magnuson J.K."/>
            <person name="Spatafora J.W."/>
            <person name="Maurice S."/>
            <person name="Pangilinan J."/>
            <person name="Andreopoulos W."/>
            <person name="LaButti K."/>
            <person name="Hundley H."/>
            <person name="Na H."/>
            <person name="Kuo A."/>
            <person name="Barry K."/>
            <person name="Lipzen A."/>
            <person name="Henrissat B."/>
            <person name="Riley R."/>
            <person name="Ahrendt S."/>
            <person name="Nagy L.G."/>
            <person name="Grigoriev I.V."/>
            <person name="Martin F."/>
            <person name="Rosso M.N."/>
        </authorList>
    </citation>
    <scope>NUCLEOTIDE SEQUENCE</scope>
    <source>
        <strain evidence="1">CBS 384.51</strain>
    </source>
</reference>
<dbReference type="EMBL" id="MU274915">
    <property type="protein sequence ID" value="KAI0087978.1"/>
    <property type="molecule type" value="Genomic_DNA"/>
</dbReference>
<comment type="caution">
    <text evidence="1">The sequence shown here is derived from an EMBL/GenBank/DDBJ whole genome shotgun (WGS) entry which is preliminary data.</text>
</comment>
<proteinExistence type="predicted"/>
<sequence>MSAVGSPPPPDLMRTYMLRSSTPASNEKVLLYLEGMQKAPPDDDGASSVRSSKPPRSQLSRGPVSVAEEDIRSDIQEMNGSEVTRTIPIHTTGPQDEIPDHEPGPNDPPGPKFESYGSSFGNFGPLRDSLPPANGWNPQAWTSPTAKAAGIPLPATAVSPSTNFAHPFTEFGMTPLDGANVPLPPSVTSGPSRRTGQPSQKAPSVGNDFLSPKSAARPMSPPRTANGSNQTPRSIVSQQQSRVTPKTSRSGFPPLPESIMDDAVLSRAASPPARTHNKTPSIAPSESASQAPRMRTQKSVSQREPSHKPSRSVRGASELIPPPDPPKSAMSRVTASQREEARSQAMSPRSQASRALSQKTNDELVRAASAISAARSHKHHDPESTPTPSRPISPLQDLNAEEQRLVNEFLTRPAGARTSYAPSAMAPSTLEPEIQNSHFHDGELCQLLHALDAPMADPVKKAIRKAVRARVKKLGMKYDNESIRQYRKSYHDHNPEIHITSEAAAGLNQLAAMDEPPEWAKSLLENVAHLTAKVDRVDTKVDRVVELRSSHGVGSFVNEGRGFPNEQHDGHFAQSESRTGYVPSPMTQSANLQPRTDEDMYTEPPLDHDAVDEDEYFEEDDGHMTNQGGESRAPLPSEYTERNNNSPGQQFLREELYKLRVKPHTGSQSAATHKTWEVARDDGGEFLDDGDAQAAVTESGLPEISDTHIENYPPTERSLPPIPRDGHEELMAQPNWNSGDFNTESRGPPPWQRIHQRLLSWAIVWPMSELENALNSTTRGHQVDEVALSIWSTQSYKRYVRSRMTESPPERVDRLFVPPNMAEAISTAVYNGRHGDACGMLRDLWAPFGLEGIPRLLVVLAKHRNDENHWVVHRFSLPDGSLTTYDTYPEKSLPDGRPLGWWFAIRIAWPDAIYPSPDRLMQKMVRLHRPMQLAIDNSVAAAGIWRNILMASRAERSLDLERLRDLINQEVKNLRQRKLLGKLSIGSPRPNWEDMH</sequence>
<gene>
    <name evidence="1" type="ORF">BDY19DRAFT_202570</name>
</gene>
<dbReference type="Proteomes" id="UP001055072">
    <property type="component" value="Unassembled WGS sequence"/>
</dbReference>
<protein>
    <submittedName>
        <fullName evidence="1">Uncharacterized protein</fullName>
    </submittedName>
</protein>
<evidence type="ECO:0000313" key="2">
    <source>
        <dbReference type="Proteomes" id="UP001055072"/>
    </source>
</evidence>
<accession>A0ACB8U102</accession>
<evidence type="ECO:0000313" key="1">
    <source>
        <dbReference type="EMBL" id="KAI0087978.1"/>
    </source>
</evidence>
<organism evidence="1 2">
    <name type="scientific">Irpex rosettiformis</name>
    <dbReference type="NCBI Taxonomy" id="378272"/>
    <lineage>
        <taxon>Eukaryota</taxon>
        <taxon>Fungi</taxon>
        <taxon>Dikarya</taxon>
        <taxon>Basidiomycota</taxon>
        <taxon>Agaricomycotina</taxon>
        <taxon>Agaricomycetes</taxon>
        <taxon>Polyporales</taxon>
        <taxon>Irpicaceae</taxon>
        <taxon>Irpex</taxon>
    </lineage>
</organism>
<name>A0ACB8U102_9APHY</name>
<keyword evidence="2" id="KW-1185">Reference proteome</keyword>